<reference evidence="2" key="4">
    <citation type="submission" date="2019-03" db="UniProtKB">
        <authorList>
            <consortium name="EnsemblPlants"/>
        </authorList>
    </citation>
    <scope>IDENTIFICATION</scope>
</reference>
<proteinExistence type="predicted"/>
<reference evidence="2" key="3">
    <citation type="journal article" date="2017" name="Nature">
        <title>Genome sequence of the progenitor of the wheat D genome Aegilops tauschii.</title>
        <authorList>
            <person name="Luo M.C."/>
            <person name="Gu Y.Q."/>
            <person name="Puiu D."/>
            <person name="Wang H."/>
            <person name="Twardziok S.O."/>
            <person name="Deal K.R."/>
            <person name="Huo N."/>
            <person name="Zhu T."/>
            <person name="Wang L."/>
            <person name="Wang Y."/>
            <person name="McGuire P.E."/>
            <person name="Liu S."/>
            <person name="Long H."/>
            <person name="Ramasamy R.K."/>
            <person name="Rodriguez J.C."/>
            <person name="Van S.L."/>
            <person name="Yuan L."/>
            <person name="Wang Z."/>
            <person name="Xia Z."/>
            <person name="Xiao L."/>
            <person name="Anderson O.D."/>
            <person name="Ouyang S."/>
            <person name="Liang Y."/>
            <person name="Zimin A.V."/>
            <person name="Pertea G."/>
            <person name="Qi P."/>
            <person name="Bennetzen J.L."/>
            <person name="Dai X."/>
            <person name="Dawson M.W."/>
            <person name="Muller H.G."/>
            <person name="Kugler K."/>
            <person name="Rivarola-Duarte L."/>
            <person name="Spannagl M."/>
            <person name="Mayer K.F.X."/>
            <person name="Lu F.H."/>
            <person name="Bevan M.W."/>
            <person name="Leroy P."/>
            <person name="Li P."/>
            <person name="You F.M."/>
            <person name="Sun Q."/>
            <person name="Liu Z."/>
            <person name="Lyons E."/>
            <person name="Wicker T."/>
            <person name="Salzberg S.L."/>
            <person name="Devos K.M."/>
            <person name="Dvorak J."/>
        </authorList>
    </citation>
    <scope>NUCLEOTIDE SEQUENCE [LARGE SCALE GENOMIC DNA]</scope>
    <source>
        <strain evidence="2">cv. AL8/78</strain>
    </source>
</reference>
<dbReference type="Proteomes" id="UP000015105">
    <property type="component" value="Chromosome 3D"/>
</dbReference>
<reference evidence="3" key="1">
    <citation type="journal article" date="2014" name="Science">
        <title>Ancient hybridizations among the ancestral genomes of bread wheat.</title>
        <authorList>
            <consortium name="International Wheat Genome Sequencing Consortium,"/>
            <person name="Marcussen T."/>
            <person name="Sandve S.R."/>
            <person name="Heier L."/>
            <person name="Spannagl M."/>
            <person name="Pfeifer M."/>
            <person name="Jakobsen K.S."/>
            <person name="Wulff B.B."/>
            <person name="Steuernagel B."/>
            <person name="Mayer K.F."/>
            <person name="Olsen O.A."/>
        </authorList>
    </citation>
    <scope>NUCLEOTIDE SEQUENCE [LARGE SCALE GENOMIC DNA]</scope>
    <source>
        <strain evidence="3">cv. AL8/78</strain>
    </source>
</reference>
<keyword evidence="3" id="KW-1185">Reference proteome</keyword>
<evidence type="ECO:0000256" key="1">
    <source>
        <dbReference type="SAM" id="MobiDB-lite"/>
    </source>
</evidence>
<feature type="compositionally biased region" description="Low complexity" evidence="1">
    <location>
        <begin position="149"/>
        <end position="159"/>
    </location>
</feature>
<reference evidence="2" key="5">
    <citation type="journal article" date="2021" name="G3 (Bethesda)">
        <title>Aegilops tauschii genome assembly Aet v5.0 features greater sequence contiguity and improved annotation.</title>
        <authorList>
            <person name="Wang L."/>
            <person name="Zhu T."/>
            <person name="Rodriguez J.C."/>
            <person name="Deal K.R."/>
            <person name="Dubcovsky J."/>
            <person name="McGuire P.E."/>
            <person name="Lux T."/>
            <person name="Spannagl M."/>
            <person name="Mayer K.F.X."/>
            <person name="Baldrich P."/>
            <person name="Meyers B.C."/>
            <person name="Huo N."/>
            <person name="Gu Y.Q."/>
            <person name="Zhou H."/>
            <person name="Devos K.M."/>
            <person name="Bennetzen J.L."/>
            <person name="Unver T."/>
            <person name="Budak H."/>
            <person name="Gulick P.J."/>
            <person name="Galiba G."/>
            <person name="Kalapos B."/>
            <person name="Nelson D.R."/>
            <person name="Li P."/>
            <person name="You F.M."/>
            <person name="Luo M.C."/>
            <person name="Dvorak J."/>
        </authorList>
    </citation>
    <scope>NUCLEOTIDE SEQUENCE [LARGE SCALE GENOMIC DNA]</scope>
    <source>
        <strain evidence="2">cv. AL8/78</strain>
    </source>
</reference>
<evidence type="ECO:0000313" key="3">
    <source>
        <dbReference type="Proteomes" id="UP000015105"/>
    </source>
</evidence>
<feature type="region of interest" description="Disordered" evidence="1">
    <location>
        <begin position="116"/>
        <end position="193"/>
    </location>
</feature>
<sequence length="251" mass="27313">TTLANPPSQSHRRFQRILYAQSTSLAFLPYLPSTWLISGHSFFCTLHSWARVTDAWASLARGPALQRQRVCMPYVRVKDWAIDRGLPGAFVGWMGVFLPSSFAPHMKISPLLPSPPCSPPLPRSPPSLPSRRRLHAAADAAFSPRRSRCNSGCGSSRSSRVGRRSPASLTACRDSGSGADLCAPTSPPPPLSLSRVPPSLQGAGEIGAEDKKQRVGCGGLELLGRWRRPSWFVMEAAPPASWLRHGGMRNR</sequence>
<reference evidence="3" key="2">
    <citation type="journal article" date="2017" name="Nat. Plants">
        <title>The Aegilops tauschii genome reveals multiple impacts of transposons.</title>
        <authorList>
            <person name="Zhao G."/>
            <person name="Zou C."/>
            <person name="Li K."/>
            <person name="Wang K."/>
            <person name="Li T."/>
            <person name="Gao L."/>
            <person name="Zhang X."/>
            <person name="Wang H."/>
            <person name="Yang Z."/>
            <person name="Liu X."/>
            <person name="Jiang W."/>
            <person name="Mao L."/>
            <person name="Kong X."/>
            <person name="Jiao Y."/>
            <person name="Jia J."/>
        </authorList>
    </citation>
    <scope>NUCLEOTIDE SEQUENCE [LARGE SCALE GENOMIC DNA]</scope>
    <source>
        <strain evidence="3">cv. AL8/78</strain>
    </source>
</reference>
<accession>A0A453F9B1</accession>
<feature type="compositionally biased region" description="Pro residues" evidence="1">
    <location>
        <begin position="116"/>
        <end position="128"/>
    </location>
</feature>
<dbReference type="AlphaFoldDB" id="A0A453F9B1"/>
<organism evidence="2 3">
    <name type="scientific">Aegilops tauschii subsp. strangulata</name>
    <name type="common">Goatgrass</name>
    <dbReference type="NCBI Taxonomy" id="200361"/>
    <lineage>
        <taxon>Eukaryota</taxon>
        <taxon>Viridiplantae</taxon>
        <taxon>Streptophyta</taxon>
        <taxon>Embryophyta</taxon>
        <taxon>Tracheophyta</taxon>
        <taxon>Spermatophyta</taxon>
        <taxon>Magnoliopsida</taxon>
        <taxon>Liliopsida</taxon>
        <taxon>Poales</taxon>
        <taxon>Poaceae</taxon>
        <taxon>BOP clade</taxon>
        <taxon>Pooideae</taxon>
        <taxon>Triticodae</taxon>
        <taxon>Triticeae</taxon>
        <taxon>Triticinae</taxon>
        <taxon>Aegilops</taxon>
    </lineage>
</organism>
<evidence type="ECO:0000313" key="2">
    <source>
        <dbReference type="EnsemblPlants" id="AET3Gv20614800.3"/>
    </source>
</evidence>
<dbReference type="Gramene" id="AET3Gv20614800.3">
    <property type="protein sequence ID" value="AET3Gv20614800.3"/>
    <property type="gene ID" value="AET3Gv20614800"/>
</dbReference>
<dbReference type="EnsemblPlants" id="AET3Gv20614800.3">
    <property type="protein sequence ID" value="AET3Gv20614800.3"/>
    <property type="gene ID" value="AET3Gv20614800"/>
</dbReference>
<name>A0A453F9B1_AEGTS</name>
<protein>
    <submittedName>
        <fullName evidence="2">Uncharacterized protein</fullName>
    </submittedName>
</protein>